<dbReference type="PRINTS" id="PR00922">
    <property type="entry name" value="DADACBPTASE3"/>
</dbReference>
<dbReference type="InterPro" id="IPR012338">
    <property type="entry name" value="Beta-lactam/transpept-like"/>
</dbReference>
<keyword evidence="4" id="KW-0645">Protease</keyword>
<dbReference type="Gene3D" id="3.40.710.10">
    <property type="entry name" value="DD-peptidase/beta-lactamase superfamily"/>
    <property type="match status" value="1"/>
</dbReference>
<dbReference type="RefSeq" id="WP_067406956.1">
    <property type="nucleotide sequence ID" value="NZ_LZEY01000061.1"/>
</dbReference>
<dbReference type="AlphaFoldDB" id="A0A1B8GZL7"/>
<keyword evidence="3" id="KW-0732">Signal</keyword>
<dbReference type="SUPFAM" id="SSF56601">
    <property type="entry name" value="beta-lactamase/transpeptidase-like"/>
    <property type="match status" value="1"/>
</dbReference>
<organism evidence="4 5">
    <name type="scientific">Morganella psychrotolerans</name>
    <dbReference type="NCBI Taxonomy" id="368603"/>
    <lineage>
        <taxon>Bacteria</taxon>
        <taxon>Pseudomonadati</taxon>
        <taxon>Pseudomonadota</taxon>
        <taxon>Gammaproteobacteria</taxon>
        <taxon>Enterobacterales</taxon>
        <taxon>Morganellaceae</taxon>
        <taxon>Morganella</taxon>
    </lineage>
</organism>
<evidence type="ECO:0000256" key="2">
    <source>
        <dbReference type="ARBA" id="ARBA00022801"/>
    </source>
</evidence>
<feature type="chain" id="PRO_5008609172" evidence="3">
    <location>
        <begin position="24"/>
        <end position="480"/>
    </location>
</feature>
<keyword evidence="4" id="KW-0121">Carboxypeptidase</keyword>
<dbReference type="InterPro" id="IPR000667">
    <property type="entry name" value="Peptidase_S13"/>
</dbReference>
<accession>A0A1B8GZL7</accession>
<dbReference type="GO" id="GO:0000270">
    <property type="term" value="P:peptidoglycan metabolic process"/>
    <property type="evidence" value="ECO:0007669"/>
    <property type="project" value="TreeGrafter"/>
</dbReference>
<dbReference type="PANTHER" id="PTHR30023:SF0">
    <property type="entry name" value="PENICILLIN-SENSITIVE CARBOXYPEPTIDASE A"/>
    <property type="match status" value="1"/>
</dbReference>
<comment type="caution">
    <text evidence="4">The sequence shown here is derived from an EMBL/GenBank/DDBJ whole genome shotgun (WGS) entry which is preliminary data.</text>
</comment>
<dbReference type="Gene3D" id="3.50.80.20">
    <property type="entry name" value="D-Ala-D-Ala carboxypeptidase C, peptidase S13"/>
    <property type="match status" value="1"/>
</dbReference>
<protein>
    <submittedName>
        <fullName evidence="4">Serine-type D-Ala-D-Ala carboxypeptidase</fullName>
    </submittedName>
</protein>
<dbReference type="PANTHER" id="PTHR30023">
    <property type="entry name" value="D-ALANYL-D-ALANINE CARBOXYPEPTIDASE"/>
    <property type="match status" value="1"/>
</dbReference>
<dbReference type="EMBL" id="LZEY01000061">
    <property type="protein sequence ID" value="OBU02266.1"/>
    <property type="molecule type" value="Genomic_DNA"/>
</dbReference>
<dbReference type="Pfam" id="PF02113">
    <property type="entry name" value="Peptidase_S13"/>
    <property type="match status" value="1"/>
</dbReference>
<evidence type="ECO:0000313" key="5">
    <source>
        <dbReference type="Proteomes" id="UP000092377"/>
    </source>
</evidence>
<dbReference type="NCBIfam" id="TIGR00666">
    <property type="entry name" value="PBP4"/>
    <property type="match status" value="1"/>
</dbReference>
<dbReference type="GO" id="GO:0004185">
    <property type="term" value="F:serine-type carboxypeptidase activity"/>
    <property type="evidence" value="ECO:0007669"/>
    <property type="project" value="InterPro"/>
</dbReference>
<dbReference type="Proteomes" id="UP000092377">
    <property type="component" value="Unassembled WGS sequence"/>
</dbReference>
<feature type="signal peptide" evidence="3">
    <location>
        <begin position="1"/>
        <end position="23"/>
    </location>
</feature>
<sequence>MNFFTRTAYAMGLSVLLAGNAPATPVEQYTQYLPAGTNLALIAQRVGDSQPIVEYQGQQMAMPASTQKVVTALAALLQLGPDFRFITTLETKGQLNGNTLQGDLIARFTGDPTLTRQQIRNMANELRKAGVQAIQGDLVIDISAYASHDKAPGWVWNDLTQCFSAPPGAAIIDRNCFSVTLYPGANPGDIATIRTASYYPVTMFSEVKTLERGSAEARFCELDVVPGELNRYTVTGCMNQRSEPLPLAFGVQNGASYAGAIVKNELIQAGITLNGTVRRQTHPDQPGTVLAQAQSVPLHDLLTKMLKKSDNMIADEVFRTIGRSYYGVPGTWRSGQEAVRHILKEKAGIDMGNTVMVDGSGLSRHNLITPATMMDALQFIAKHDDQLQFIKMLPLSGYDGTLQYRGGLTEAGVNGKLSAKTGSLQGVYNLAGFLTTASGQRIAFVQFISAYAVPPAQQRSRRVPLVRFEGHLYKDLYRNY</sequence>
<proteinExistence type="inferred from homology"/>
<name>A0A1B8GZL7_9GAMM</name>
<evidence type="ECO:0000313" key="4">
    <source>
        <dbReference type="EMBL" id="OBU02266.1"/>
    </source>
</evidence>
<evidence type="ECO:0000256" key="3">
    <source>
        <dbReference type="SAM" id="SignalP"/>
    </source>
</evidence>
<keyword evidence="5" id="KW-1185">Reference proteome</keyword>
<keyword evidence="2" id="KW-0378">Hydrolase</keyword>
<dbReference type="NCBIfam" id="NF008322">
    <property type="entry name" value="PRK11113.1"/>
    <property type="match status" value="1"/>
</dbReference>
<gene>
    <name evidence="4" type="ORF">AYY18_12900</name>
</gene>
<comment type="similarity">
    <text evidence="1">Belongs to the peptidase S13 family.</text>
</comment>
<dbReference type="GO" id="GO:0006508">
    <property type="term" value="P:proteolysis"/>
    <property type="evidence" value="ECO:0007669"/>
    <property type="project" value="InterPro"/>
</dbReference>
<reference evidence="5" key="1">
    <citation type="submission" date="2016-06" db="EMBL/GenBank/DDBJ databases">
        <authorList>
            <person name="Butler K."/>
        </authorList>
    </citation>
    <scope>NUCLEOTIDE SEQUENCE [LARGE SCALE GENOMIC DNA]</scope>
    <source>
        <strain evidence="5">GCSL-Mp20</strain>
    </source>
</reference>
<evidence type="ECO:0000256" key="1">
    <source>
        <dbReference type="ARBA" id="ARBA00006096"/>
    </source>
</evidence>
<dbReference type="OrthoDB" id="9802627at2"/>